<feature type="region of interest" description="Disordered" evidence="1">
    <location>
        <begin position="1"/>
        <end position="48"/>
    </location>
</feature>
<name>A0A011NS82_9PROT</name>
<gene>
    <name evidence="2" type="ORF">AW08_01998</name>
</gene>
<dbReference type="Proteomes" id="UP000020218">
    <property type="component" value="Unassembled WGS sequence"/>
</dbReference>
<feature type="region of interest" description="Disordered" evidence="1">
    <location>
        <begin position="63"/>
        <end position="83"/>
    </location>
</feature>
<organism evidence="2 3">
    <name type="scientific">Candidatus Accumulibacter adjunctus</name>
    <dbReference type="NCBI Taxonomy" id="1454001"/>
    <lineage>
        <taxon>Bacteria</taxon>
        <taxon>Pseudomonadati</taxon>
        <taxon>Pseudomonadota</taxon>
        <taxon>Betaproteobacteria</taxon>
        <taxon>Candidatus Accumulibacter</taxon>
    </lineage>
</organism>
<dbReference type="AlphaFoldDB" id="A0A011NS82"/>
<keyword evidence="3" id="KW-1185">Reference proteome</keyword>
<sequence length="83" mass="9035">MNQQLPDGHGPARESGDAGSERRRAGDRRQIADRRSGSDRRRPADLDPLLAELESRVASALRQRGGGTECNGSGWDKIIVPMP</sequence>
<dbReference type="PATRIC" id="fig|1454001.3.peg.2040"/>
<reference evidence="2" key="1">
    <citation type="submission" date="2014-02" db="EMBL/GenBank/DDBJ databases">
        <title>Expanding our view of genomic diversity in Candidatus Accumulibacter clades.</title>
        <authorList>
            <person name="Skennerton C.T."/>
            <person name="Barr J.J."/>
            <person name="Slater F.R."/>
            <person name="Bond P.L."/>
            <person name="Tyson G.W."/>
        </authorList>
    </citation>
    <scope>NUCLEOTIDE SEQUENCE [LARGE SCALE GENOMIC DNA]</scope>
</reference>
<feature type="compositionally biased region" description="Basic and acidic residues" evidence="1">
    <location>
        <begin position="10"/>
        <end position="45"/>
    </location>
</feature>
<proteinExistence type="predicted"/>
<accession>A0A011NS82</accession>
<evidence type="ECO:0000256" key="1">
    <source>
        <dbReference type="SAM" id="MobiDB-lite"/>
    </source>
</evidence>
<dbReference type="EMBL" id="JFAX01000010">
    <property type="protein sequence ID" value="EXI67442.1"/>
    <property type="molecule type" value="Genomic_DNA"/>
</dbReference>
<evidence type="ECO:0000313" key="3">
    <source>
        <dbReference type="Proteomes" id="UP000020218"/>
    </source>
</evidence>
<evidence type="ECO:0000313" key="2">
    <source>
        <dbReference type="EMBL" id="EXI67442.1"/>
    </source>
</evidence>
<comment type="caution">
    <text evidence="2">The sequence shown here is derived from an EMBL/GenBank/DDBJ whole genome shotgun (WGS) entry which is preliminary data.</text>
</comment>
<protein>
    <submittedName>
        <fullName evidence="2">Uncharacterized protein</fullName>
    </submittedName>
</protein>